<dbReference type="Pfam" id="PF07790">
    <property type="entry name" value="Pilin_N"/>
    <property type="match status" value="1"/>
</dbReference>
<sequence length="150" mass="15680">MGVILMVAITVILAAVIGTFVIGLGDDLGDSTPQASISGEQLLSGEQDDPIADDEVLVRFTHNSGDGIDNDSISLSWNLDADSLGEGDFQRSGNNRFSAGQQIDITLVNEAGSEDTVFTDGDSVSLIFDDGSRSATLRSVDLDALSVAEQ</sequence>
<gene>
    <name evidence="2" type="ORF">AArcSt2_10955</name>
</gene>
<protein>
    <submittedName>
        <fullName evidence="2">Type IV pilin N-terminal domain-containing protein</fullName>
    </submittedName>
</protein>
<reference evidence="2" key="1">
    <citation type="journal article" date="2022" name="Syst. Appl. Microbiol.">
        <title>Natronocalculus amylovorans gen. nov., sp. nov., and Natranaeroarchaeum aerophilus sp. nov., dominant culturable amylolytic natronoarchaea from hypersaline soda lakes in southwestern Siberia.</title>
        <authorList>
            <person name="Sorokin D.Y."/>
            <person name="Elcheninov A.G."/>
            <person name="Khizhniak T.V."/>
            <person name="Koenen M."/>
            <person name="Bale N.J."/>
            <person name="Damste J.S.S."/>
            <person name="Kublanov I.V."/>
        </authorList>
    </citation>
    <scope>NUCLEOTIDE SEQUENCE</scope>
    <source>
        <strain evidence="2">AArc-St2</strain>
    </source>
</reference>
<evidence type="ECO:0000259" key="1">
    <source>
        <dbReference type="Pfam" id="PF07790"/>
    </source>
</evidence>
<evidence type="ECO:0000313" key="3">
    <source>
        <dbReference type="Proteomes" id="UP001203207"/>
    </source>
</evidence>
<evidence type="ECO:0000313" key="2">
    <source>
        <dbReference type="EMBL" id="MCL9817462.1"/>
    </source>
</evidence>
<dbReference type="InterPro" id="IPR013373">
    <property type="entry name" value="Flagellin/pilin_N_arc"/>
</dbReference>
<feature type="domain" description="Archaeal Type IV pilin N-terminal" evidence="1">
    <location>
        <begin position="1"/>
        <end position="78"/>
    </location>
</feature>
<organism evidence="2 3">
    <name type="scientific">Natronocalculus amylovorans</name>
    <dbReference type="NCBI Taxonomy" id="2917812"/>
    <lineage>
        <taxon>Archaea</taxon>
        <taxon>Methanobacteriati</taxon>
        <taxon>Methanobacteriota</taxon>
        <taxon>Stenosarchaea group</taxon>
        <taxon>Halobacteria</taxon>
        <taxon>Halobacteriales</taxon>
        <taxon>Haloferacaceae</taxon>
        <taxon>Natronocalculus</taxon>
    </lineage>
</organism>
<accession>A0AAE3FY15</accession>
<dbReference type="RefSeq" id="WP_250584899.1">
    <property type="nucleotide sequence ID" value="NZ_JAKRVX010000004.1"/>
</dbReference>
<comment type="caution">
    <text evidence="2">The sequence shown here is derived from an EMBL/GenBank/DDBJ whole genome shotgun (WGS) entry which is preliminary data.</text>
</comment>
<name>A0AAE3FY15_9EURY</name>
<reference evidence="2" key="2">
    <citation type="submission" date="2022-02" db="EMBL/GenBank/DDBJ databases">
        <authorList>
            <person name="Elcheninov A.G."/>
            <person name="Sorokin D.Y."/>
            <person name="Kublanov I.V."/>
        </authorList>
    </citation>
    <scope>NUCLEOTIDE SEQUENCE</scope>
    <source>
        <strain evidence="2">AArc-St2</strain>
    </source>
</reference>
<dbReference type="InterPro" id="IPR012859">
    <property type="entry name" value="Pilin_N_archaeal"/>
</dbReference>
<dbReference type="Proteomes" id="UP001203207">
    <property type="component" value="Unassembled WGS sequence"/>
</dbReference>
<dbReference type="AlphaFoldDB" id="A0AAE3FY15"/>
<proteinExistence type="predicted"/>
<dbReference type="NCBIfam" id="TIGR02537">
    <property type="entry name" value="arch_flag_Nterm"/>
    <property type="match status" value="1"/>
</dbReference>
<keyword evidence="3" id="KW-1185">Reference proteome</keyword>
<dbReference type="EMBL" id="JAKRVX010000004">
    <property type="protein sequence ID" value="MCL9817462.1"/>
    <property type="molecule type" value="Genomic_DNA"/>
</dbReference>